<evidence type="ECO:0008006" key="3">
    <source>
        <dbReference type="Google" id="ProtNLM"/>
    </source>
</evidence>
<dbReference type="SUPFAM" id="SSF55729">
    <property type="entry name" value="Acyl-CoA N-acyltransferases (Nat)"/>
    <property type="match status" value="1"/>
</dbReference>
<dbReference type="EMBL" id="FQZK01000009">
    <property type="protein sequence ID" value="SHJ73497.1"/>
    <property type="molecule type" value="Genomic_DNA"/>
</dbReference>
<dbReference type="Proteomes" id="UP000184452">
    <property type="component" value="Unassembled WGS sequence"/>
</dbReference>
<gene>
    <name evidence="1" type="ORF">SAMN05421803_10920</name>
</gene>
<accession>A0A1M6LQM8</accession>
<name>A0A1M6LQM8_9ACTN</name>
<protein>
    <recommendedName>
        <fullName evidence="3">Protein N-acetyltransferase, RimJ/RimL family</fullName>
    </recommendedName>
</protein>
<dbReference type="AlphaFoldDB" id="A0A1M6LQM8"/>
<evidence type="ECO:0000313" key="2">
    <source>
        <dbReference type="Proteomes" id="UP000184452"/>
    </source>
</evidence>
<dbReference type="InterPro" id="IPR016181">
    <property type="entry name" value="Acyl_CoA_acyltransferase"/>
</dbReference>
<organism evidence="1 2">
    <name type="scientific">Nocardiopsis flavescens</name>
    <dbReference type="NCBI Taxonomy" id="758803"/>
    <lineage>
        <taxon>Bacteria</taxon>
        <taxon>Bacillati</taxon>
        <taxon>Actinomycetota</taxon>
        <taxon>Actinomycetes</taxon>
        <taxon>Streptosporangiales</taxon>
        <taxon>Nocardiopsidaceae</taxon>
        <taxon>Nocardiopsis</taxon>
    </lineage>
</organism>
<reference evidence="1 2" key="1">
    <citation type="submission" date="2016-11" db="EMBL/GenBank/DDBJ databases">
        <authorList>
            <person name="Jaros S."/>
            <person name="Januszkiewicz K."/>
            <person name="Wedrychowicz H."/>
        </authorList>
    </citation>
    <scope>NUCLEOTIDE SEQUENCE [LARGE SCALE GENOMIC DNA]</scope>
    <source>
        <strain evidence="1 2">CGMCC 4.5723</strain>
    </source>
</reference>
<keyword evidence="2" id="KW-1185">Reference proteome</keyword>
<dbReference type="STRING" id="758803.SAMN05421803_10920"/>
<sequence length="190" mass="21519">MLITHLESRNVRLIPVTESNSDQLHGHLLRSGLELVFTVEAQEERISSLLGTNVTAFLVQQKTDGEIVGCCSLRGPEPAGHMNAAIYTERENLAFGVGAESMTLLINFAFARWDAVRKVYFITTDASTDRFDTELVSLPRELTLRDHGFFRGRYWDFYYYSIQREMWETQVAPFVNRLVAAASAGKGTHR</sequence>
<dbReference type="Gene3D" id="3.40.630.30">
    <property type="match status" value="1"/>
</dbReference>
<evidence type="ECO:0000313" key="1">
    <source>
        <dbReference type="EMBL" id="SHJ73497.1"/>
    </source>
</evidence>
<proteinExistence type="predicted"/>